<organism evidence="2 3">
    <name type="scientific">Cirrhinus mrigala</name>
    <name type="common">Mrigala</name>
    <dbReference type="NCBI Taxonomy" id="683832"/>
    <lineage>
        <taxon>Eukaryota</taxon>
        <taxon>Metazoa</taxon>
        <taxon>Chordata</taxon>
        <taxon>Craniata</taxon>
        <taxon>Vertebrata</taxon>
        <taxon>Euteleostomi</taxon>
        <taxon>Actinopterygii</taxon>
        <taxon>Neopterygii</taxon>
        <taxon>Teleostei</taxon>
        <taxon>Ostariophysi</taxon>
        <taxon>Cypriniformes</taxon>
        <taxon>Cyprinidae</taxon>
        <taxon>Labeoninae</taxon>
        <taxon>Labeonini</taxon>
        <taxon>Cirrhinus</taxon>
    </lineage>
</organism>
<dbReference type="PANTHER" id="PTHR13275:SF4">
    <property type="entry name" value="VACUOLAR PROTEIN SORTING-ASSOCIATED PROTEIN 72 HOMOLOG"/>
    <property type="match status" value="1"/>
</dbReference>
<dbReference type="EMBL" id="JAMKFB020000016">
    <property type="protein sequence ID" value="KAL0171859.1"/>
    <property type="molecule type" value="Genomic_DNA"/>
</dbReference>
<dbReference type="Proteomes" id="UP001529510">
    <property type="component" value="Unassembled WGS sequence"/>
</dbReference>
<accession>A0ABD0PCR5</accession>
<reference evidence="2 3" key="1">
    <citation type="submission" date="2024-05" db="EMBL/GenBank/DDBJ databases">
        <title>Genome sequencing and assembly of Indian major carp, Cirrhinus mrigala (Hamilton, 1822).</title>
        <authorList>
            <person name="Mohindra V."/>
            <person name="Chowdhury L.M."/>
            <person name="Lal K."/>
            <person name="Jena J.K."/>
        </authorList>
    </citation>
    <scope>NUCLEOTIDE SEQUENCE [LARGE SCALE GENOMIC DNA]</scope>
    <source>
        <strain evidence="2">CM1030</strain>
        <tissue evidence="2">Blood</tissue>
    </source>
</reference>
<evidence type="ECO:0000313" key="2">
    <source>
        <dbReference type="EMBL" id="KAL0171859.1"/>
    </source>
</evidence>
<proteinExistence type="predicted"/>
<gene>
    <name evidence="2" type="ORF">M9458_032170</name>
</gene>
<feature type="domain" description="Vps72/YL1 N-terminal" evidence="1">
    <location>
        <begin position="1"/>
        <end position="83"/>
    </location>
</feature>
<dbReference type="PANTHER" id="PTHR13275">
    <property type="entry name" value="YL-1 PROTEIN TRANSCRIPTION FACTOR-LIKE 1"/>
    <property type="match status" value="1"/>
</dbReference>
<evidence type="ECO:0000313" key="3">
    <source>
        <dbReference type="Proteomes" id="UP001529510"/>
    </source>
</evidence>
<protein>
    <recommendedName>
        <fullName evidence="1">Vps72/YL1 N-terminal domain-containing protein</fullName>
    </recommendedName>
</protein>
<feature type="non-terminal residue" evidence="2">
    <location>
        <position position="1"/>
    </location>
</feature>
<comment type="caution">
    <text evidence="2">The sequence shown here is derived from an EMBL/GenBank/DDBJ whole genome shotgun (WGS) entry which is preliminary data.</text>
</comment>
<evidence type="ECO:0000259" key="1">
    <source>
        <dbReference type="Pfam" id="PF05764"/>
    </source>
</evidence>
<dbReference type="InterPro" id="IPR046757">
    <property type="entry name" value="YL1_N"/>
</dbReference>
<sequence length="100" mass="11807">RQSTTEHTRLTYLRLQERQVAPRRRKGTRHERPLTQAELLAEAKVTAEINLRSLENYERLEADKKRQVHMKRQCVGSVIRYHSVLMPLVSDVTLKEENVD</sequence>
<name>A0ABD0PCR5_CIRMR</name>
<feature type="non-terminal residue" evidence="2">
    <location>
        <position position="100"/>
    </location>
</feature>
<dbReference type="AlphaFoldDB" id="A0ABD0PCR5"/>
<dbReference type="Pfam" id="PF05764">
    <property type="entry name" value="YL1"/>
    <property type="match status" value="1"/>
</dbReference>
<keyword evidence="3" id="KW-1185">Reference proteome</keyword>